<feature type="coiled-coil region" evidence="1">
    <location>
        <begin position="1164"/>
        <end position="1191"/>
    </location>
</feature>
<keyword evidence="1" id="KW-0175">Coiled coil</keyword>
<feature type="compositionally biased region" description="Polar residues" evidence="2">
    <location>
        <begin position="325"/>
        <end position="336"/>
    </location>
</feature>
<evidence type="ECO:0000313" key="4">
    <source>
        <dbReference type="Proteomes" id="UP000636479"/>
    </source>
</evidence>
<feature type="compositionally biased region" description="Low complexity" evidence="2">
    <location>
        <begin position="1031"/>
        <end position="1040"/>
    </location>
</feature>
<dbReference type="OrthoDB" id="3271284at2759"/>
<reference evidence="3" key="1">
    <citation type="submission" date="2020-05" db="EMBL/GenBank/DDBJ databases">
        <title>Mycena genomes resolve the evolution of fungal bioluminescence.</title>
        <authorList>
            <person name="Tsai I.J."/>
        </authorList>
    </citation>
    <scope>NUCLEOTIDE SEQUENCE</scope>
    <source>
        <strain evidence="3">171206Taipei</strain>
    </source>
</reference>
<evidence type="ECO:0000256" key="1">
    <source>
        <dbReference type="SAM" id="Coils"/>
    </source>
</evidence>
<sequence>MSSRFASLINYRPNLPNLNKKKAGGSSGSKPFSLRRADPTSSLPYEVFDISTGKTSFSESERSFEATLSSSLPTTTTLPSSLPTSSLSAADIISPRVDVDIEFTPTDWFPSHFLKTDSIAGPSSLGITAPKVIVESRTGASGDEEEFEDEDDDDDAYSTISEDVGEDLRALGASDFLRLPETDGLLPPATPPRKGAPSPIKIPNASLHGPRIQIERTTSMQSRPDSVFSMLDTAVSGTTIARALIGDSFVLSHDRSSRYRSGGSVLTRSDSATLPRGEHPFSPAWTIRRSSTADGGEGDLPPLPPMPEMPDELRKVIAESRKTKGSPTTSPGAESSYSDERRISRITEVLTPTSDEVVSPQSGPPPDSALALSDTSSPPLSPPLAHPGAASPSAFPTSPGQMSNLSGSDHRSSRDIDNVLDYYNFDASPGNTSSFDPLTPDPRADPNRFQPAFSPITEVTEDSNSQMSPNSFRSRMNTNATPSPALSPSPAKQEWRSNEIRSLPPHPGLLVTHDDKPRTTPPPIIIPPPPMAASGSSRSLPTLIRDEEPPESSQSLHPPSKGLFNRLRAGSAPSPIEVVRDSQDITSYNITVTPRVETASSSSTPITGNEEGRQQQTFPETPSAFSPTFSTTSDATSAGERNSMLPPAMPVTAGAKTGFASLAQQVLLTRSSTTGGPVFRPGGGRPSHTREGSVGVVGGRAKANRTTVILPSAAAATILKEILPSSPEEPEPVPALPEENGNDKEDASFSHAPDTESVYSIGSYSTPADPQQQKRQSQSSDAHSSSLHDHPKRDYQAKPLPAMPMSPVSSAESDGMVEASAPAPVLVTAISASGSSTSLSQPPSSGSGSSSAEALPLSLSRKSTPAVVDVVLPPPTIEETPAPPIEQTIEVPPEFQRPPVILTPPPPPVDPLMGSPHIVPLITPARANGEASPMHASLALGSPPPYYTVIYDRDTTGQERMTPSTGGSNGYPEAYTPFTPAMNIREQRTSISSLNPPNTARSARHQRPRPPLPVGPRRPSMGVATPGPSGGRNRNGSVSSIASNVHGRRTTSSAPRFQTPPVKWRGYTMEAAKWTFSSAQLQSIVSRAIRQSAEASSIRLLRLETIDTDIPEELHQLEMQRTDVKTRYKMLSRRRANLLSTLTGNLDGTEPEDPTYSLRLVENLKEVSTELDRLAEDLHSADEQIAQLTSLRDIHSASALAMALRKLNASFLKQISANEELKQQVTTLQAERDEAWSQAVDVAHDYDDLNERLEMQSPGSSSYSHNHTNSINNKRSSRVMASKISSIRVSRAGLRPSSRRSSVSSIGAQRYSSALPSAATDDIPPVPPIPRRRPDDIRTDLSLRTSALSTSPSSETRALDLAQAELYNMLGIPFPGGSRRSHSVILSAASDSESAHNPLLSPPLQSRAQRKSDASRPSSLPGNSKLSEALNAITADRTAILATLGMLDD</sequence>
<gene>
    <name evidence="3" type="ORF">MIND_01187400</name>
</gene>
<feature type="compositionally biased region" description="Basic and acidic residues" evidence="2">
    <location>
        <begin position="311"/>
        <end position="322"/>
    </location>
</feature>
<organism evidence="3 4">
    <name type="scientific">Mycena indigotica</name>
    <dbReference type="NCBI Taxonomy" id="2126181"/>
    <lineage>
        <taxon>Eukaryota</taxon>
        <taxon>Fungi</taxon>
        <taxon>Dikarya</taxon>
        <taxon>Basidiomycota</taxon>
        <taxon>Agaricomycotina</taxon>
        <taxon>Agaricomycetes</taxon>
        <taxon>Agaricomycetidae</taxon>
        <taxon>Agaricales</taxon>
        <taxon>Marasmiineae</taxon>
        <taxon>Mycenaceae</taxon>
        <taxon>Mycena</taxon>
    </lineage>
</organism>
<feature type="compositionally biased region" description="Low complexity" evidence="2">
    <location>
        <begin position="833"/>
        <end position="860"/>
    </location>
</feature>
<feature type="compositionally biased region" description="Polar residues" evidence="2">
    <location>
        <begin position="350"/>
        <end position="361"/>
    </location>
</feature>
<feature type="region of interest" description="Disordered" evidence="2">
    <location>
        <begin position="255"/>
        <end position="568"/>
    </location>
</feature>
<feature type="region of interest" description="Disordered" evidence="2">
    <location>
        <begin position="989"/>
        <end position="1059"/>
    </location>
</feature>
<keyword evidence="4" id="KW-1185">Reference proteome</keyword>
<name>A0A8H6S5U1_9AGAR</name>
<feature type="compositionally biased region" description="Polar residues" evidence="2">
    <location>
        <begin position="462"/>
        <end position="479"/>
    </location>
</feature>
<feature type="region of interest" description="Disordered" evidence="2">
    <location>
        <begin position="671"/>
        <end position="699"/>
    </location>
</feature>
<feature type="compositionally biased region" description="Polar residues" evidence="2">
    <location>
        <begin position="1306"/>
        <end position="1315"/>
    </location>
</feature>
<feature type="compositionally biased region" description="Basic and acidic residues" evidence="2">
    <location>
        <begin position="786"/>
        <end position="796"/>
    </location>
</feature>
<feature type="region of interest" description="Disordered" evidence="2">
    <location>
        <begin position="833"/>
        <end position="909"/>
    </location>
</feature>
<proteinExistence type="predicted"/>
<evidence type="ECO:0000256" key="2">
    <source>
        <dbReference type="SAM" id="MobiDB-lite"/>
    </source>
</evidence>
<accession>A0A8H6S5U1</accession>
<feature type="compositionally biased region" description="Low complexity" evidence="2">
    <location>
        <begin position="368"/>
        <end position="378"/>
    </location>
</feature>
<feature type="compositionally biased region" description="Acidic residues" evidence="2">
    <location>
        <begin position="142"/>
        <end position="155"/>
    </location>
</feature>
<comment type="caution">
    <text evidence="3">The sequence shown here is derived from an EMBL/GenBank/DDBJ whole genome shotgun (WGS) entry which is preliminary data.</text>
</comment>
<feature type="compositionally biased region" description="Pro residues" evidence="2">
    <location>
        <begin position="872"/>
        <end position="884"/>
    </location>
</feature>
<feature type="region of interest" description="Disordered" evidence="2">
    <location>
        <begin position="1254"/>
        <end position="1277"/>
    </location>
</feature>
<protein>
    <submittedName>
        <fullName evidence="3">Uncharacterized protein</fullName>
    </submittedName>
</protein>
<feature type="compositionally biased region" description="Low complexity" evidence="2">
    <location>
        <begin position="480"/>
        <end position="491"/>
    </location>
</feature>
<dbReference type="GeneID" id="59350901"/>
<dbReference type="RefSeq" id="XP_037215311.1">
    <property type="nucleotide sequence ID" value="XM_037368385.1"/>
</dbReference>
<feature type="compositionally biased region" description="Polar residues" evidence="2">
    <location>
        <begin position="590"/>
        <end position="607"/>
    </location>
</feature>
<feature type="region of interest" description="Disordered" evidence="2">
    <location>
        <begin position="1389"/>
        <end position="1425"/>
    </location>
</feature>
<feature type="compositionally biased region" description="Low complexity" evidence="2">
    <location>
        <begin position="1295"/>
        <end position="1305"/>
    </location>
</feature>
<feature type="compositionally biased region" description="Polar residues" evidence="2">
    <location>
        <begin position="1257"/>
        <end position="1274"/>
    </location>
</feature>
<feature type="compositionally biased region" description="Low complexity" evidence="2">
    <location>
        <begin position="617"/>
        <end position="638"/>
    </location>
</feature>
<feature type="compositionally biased region" description="Low complexity" evidence="2">
    <location>
        <begin position="776"/>
        <end position="785"/>
    </location>
</feature>
<feature type="compositionally biased region" description="Polar residues" evidence="2">
    <location>
        <begin position="1415"/>
        <end position="1425"/>
    </location>
</feature>
<feature type="compositionally biased region" description="Polar residues" evidence="2">
    <location>
        <begin position="757"/>
        <end position="775"/>
    </location>
</feature>
<feature type="region of interest" description="Disordered" evidence="2">
    <location>
        <begin position="723"/>
        <end position="819"/>
    </location>
</feature>
<evidence type="ECO:0000313" key="3">
    <source>
        <dbReference type="EMBL" id="KAF7292883.1"/>
    </source>
</evidence>
<feature type="compositionally biased region" description="Polar residues" evidence="2">
    <location>
        <begin position="395"/>
        <end position="407"/>
    </location>
</feature>
<feature type="region of interest" description="Disordered" evidence="2">
    <location>
        <begin position="590"/>
        <end position="648"/>
    </location>
</feature>
<feature type="region of interest" description="Disordered" evidence="2">
    <location>
        <begin position="1290"/>
        <end position="1338"/>
    </location>
</feature>
<feature type="region of interest" description="Disordered" evidence="2">
    <location>
        <begin position="14"/>
        <end position="38"/>
    </location>
</feature>
<feature type="region of interest" description="Disordered" evidence="2">
    <location>
        <begin position="136"/>
        <end position="155"/>
    </location>
</feature>
<dbReference type="EMBL" id="JACAZF010000011">
    <property type="protein sequence ID" value="KAF7292883.1"/>
    <property type="molecule type" value="Genomic_DNA"/>
</dbReference>
<feature type="compositionally biased region" description="Basic and acidic residues" evidence="2">
    <location>
        <begin position="408"/>
        <end position="417"/>
    </location>
</feature>
<feature type="compositionally biased region" description="Polar residues" evidence="2">
    <location>
        <begin position="989"/>
        <end position="1001"/>
    </location>
</feature>
<dbReference type="Proteomes" id="UP000636479">
    <property type="component" value="Unassembled WGS sequence"/>
</dbReference>
<feature type="compositionally biased region" description="Pro residues" evidence="2">
    <location>
        <begin position="519"/>
        <end position="531"/>
    </location>
</feature>